<feature type="compositionally biased region" description="Basic and acidic residues" evidence="1">
    <location>
        <begin position="35"/>
        <end position="47"/>
    </location>
</feature>
<proteinExistence type="predicted"/>
<sequence length="68" mass="8207">MKLKKKMLDFIHNVILKYKFSTSHTKKLRQPWQKSWEKSDQEPHPRDQAPTVSFTTLPKKLPLIRKFT</sequence>
<accession>A0AAV5LI22</accession>
<comment type="caution">
    <text evidence="2">The sequence shown here is derived from an EMBL/GenBank/DDBJ whole genome shotgun (WGS) entry which is preliminary data.</text>
</comment>
<dbReference type="EMBL" id="BPVZ01000115">
    <property type="protein sequence ID" value="GKV36282.1"/>
    <property type="molecule type" value="Genomic_DNA"/>
</dbReference>
<evidence type="ECO:0000313" key="3">
    <source>
        <dbReference type="Proteomes" id="UP001054252"/>
    </source>
</evidence>
<dbReference type="Proteomes" id="UP001054252">
    <property type="component" value="Unassembled WGS sequence"/>
</dbReference>
<evidence type="ECO:0000313" key="2">
    <source>
        <dbReference type="EMBL" id="GKV36282.1"/>
    </source>
</evidence>
<organism evidence="2 3">
    <name type="scientific">Rubroshorea leprosula</name>
    <dbReference type="NCBI Taxonomy" id="152421"/>
    <lineage>
        <taxon>Eukaryota</taxon>
        <taxon>Viridiplantae</taxon>
        <taxon>Streptophyta</taxon>
        <taxon>Embryophyta</taxon>
        <taxon>Tracheophyta</taxon>
        <taxon>Spermatophyta</taxon>
        <taxon>Magnoliopsida</taxon>
        <taxon>eudicotyledons</taxon>
        <taxon>Gunneridae</taxon>
        <taxon>Pentapetalae</taxon>
        <taxon>rosids</taxon>
        <taxon>malvids</taxon>
        <taxon>Malvales</taxon>
        <taxon>Dipterocarpaceae</taxon>
        <taxon>Rubroshorea</taxon>
    </lineage>
</organism>
<keyword evidence="3" id="KW-1185">Reference proteome</keyword>
<reference evidence="2 3" key="1">
    <citation type="journal article" date="2021" name="Commun. Biol.">
        <title>The genome of Shorea leprosula (Dipterocarpaceae) highlights the ecological relevance of drought in aseasonal tropical rainforests.</title>
        <authorList>
            <person name="Ng K.K.S."/>
            <person name="Kobayashi M.J."/>
            <person name="Fawcett J.A."/>
            <person name="Hatakeyama M."/>
            <person name="Paape T."/>
            <person name="Ng C.H."/>
            <person name="Ang C.C."/>
            <person name="Tnah L.H."/>
            <person name="Lee C.T."/>
            <person name="Nishiyama T."/>
            <person name="Sese J."/>
            <person name="O'Brien M.J."/>
            <person name="Copetti D."/>
            <person name="Mohd Noor M.I."/>
            <person name="Ong R.C."/>
            <person name="Putra M."/>
            <person name="Sireger I.Z."/>
            <person name="Indrioko S."/>
            <person name="Kosugi Y."/>
            <person name="Izuno A."/>
            <person name="Isagi Y."/>
            <person name="Lee S.L."/>
            <person name="Shimizu K.K."/>
        </authorList>
    </citation>
    <scope>NUCLEOTIDE SEQUENCE [LARGE SCALE GENOMIC DNA]</scope>
    <source>
        <strain evidence="2">214</strain>
    </source>
</reference>
<name>A0AAV5LI22_9ROSI</name>
<feature type="region of interest" description="Disordered" evidence="1">
    <location>
        <begin position="27"/>
        <end position="52"/>
    </location>
</feature>
<evidence type="ECO:0000256" key="1">
    <source>
        <dbReference type="SAM" id="MobiDB-lite"/>
    </source>
</evidence>
<gene>
    <name evidence="2" type="ORF">SLEP1_g44431</name>
</gene>
<dbReference type="AlphaFoldDB" id="A0AAV5LI22"/>
<protein>
    <submittedName>
        <fullName evidence="2">Uncharacterized protein</fullName>
    </submittedName>
</protein>